<comment type="caution">
    <text evidence="5">The sequence shown here is derived from an EMBL/GenBank/DDBJ whole genome shotgun (WGS) entry which is preliminary data.</text>
</comment>
<dbReference type="AlphaFoldDB" id="A0AAV9NA26"/>
<comment type="similarity">
    <text evidence="1 3">Belongs to the short-chain dehydrogenases/reductases (SDR) family.</text>
</comment>
<dbReference type="GO" id="GO:0016616">
    <property type="term" value="F:oxidoreductase activity, acting on the CH-OH group of donors, NAD or NADP as acceptor"/>
    <property type="evidence" value="ECO:0007669"/>
    <property type="project" value="TreeGrafter"/>
</dbReference>
<dbReference type="Pfam" id="PF00106">
    <property type="entry name" value="adh_short"/>
    <property type="match status" value="1"/>
</dbReference>
<dbReference type="PANTHER" id="PTHR44229:SF4">
    <property type="entry name" value="15-HYDROXYPROSTAGLANDIN DEHYDROGENASE [NAD(+)]"/>
    <property type="match status" value="1"/>
</dbReference>
<keyword evidence="2" id="KW-0560">Oxidoreductase</keyword>
<dbReference type="GO" id="GO:0005737">
    <property type="term" value="C:cytoplasm"/>
    <property type="evidence" value="ECO:0007669"/>
    <property type="project" value="TreeGrafter"/>
</dbReference>
<evidence type="ECO:0000313" key="5">
    <source>
        <dbReference type="EMBL" id="KAK5052677.1"/>
    </source>
</evidence>
<dbReference type="PRINTS" id="PR00080">
    <property type="entry name" value="SDRFAMILY"/>
</dbReference>
<dbReference type="InterPro" id="IPR002347">
    <property type="entry name" value="SDR_fam"/>
</dbReference>
<dbReference type="PANTHER" id="PTHR44229">
    <property type="entry name" value="15-HYDROXYPROSTAGLANDIN DEHYDROGENASE [NAD(+)]"/>
    <property type="match status" value="1"/>
</dbReference>
<name>A0AAV9NA26_9EURO</name>
<feature type="region of interest" description="Disordered" evidence="4">
    <location>
        <begin position="1"/>
        <end position="29"/>
    </location>
</feature>
<evidence type="ECO:0000256" key="1">
    <source>
        <dbReference type="ARBA" id="ARBA00006484"/>
    </source>
</evidence>
<evidence type="ECO:0000256" key="2">
    <source>
        <dbReference type="ARBA" id="ARBA00023002"/>
    </source>
</evidence>
<dbReference type="Proteomes" id="UP001358417">
    <property type="component" value="Unassembled WGS sequence"/>
</dbReference>
<proteinExistence type="inferred from homology"/>
<sequence>MESSKDLFEGKTLVKPSAHPESNMQRTSETRDIFEHVEGKTALVTGSARGIGADTVSLLNQYGCNIVVTDLPSSATQAEALIQHMRFPERALFVPASVTEWTQLVHAFKEGVRVFGGIDIVVANAGIMESRAVLDIETDGDGDPIATREASDIIDVNLKGTLNTLRLGMHYIRQNPISEEEGRGSIVLITSTSGYFGFSSNAAYVASKHGVVGLLRASQSLAEKHQIRVNAIAPSLTPTRITAGFGDRFEKVGVASNTTVQAAEAIVAAALDSSRNGTCYLVAGKIARELEHTRKDIMPAWLGEDAIEALEGFRTILKDMGGYPLPQAVSQH</sequence>
<evidence type="ECO:0000256" key="3">
    <source>
        <dbReference type="RuleBase" id="RU000363"/>
    </source>
</evidence>
<keyword evidence="6" id="KW-1185">Reference proteome</keyword>
<evidence type="ECO:0000256" key="4">
    <source>
        <dbReference type="SAM" id="MobiDB-lite"/>
    </source>
</evidence>
<dbReference type="InterPro" id="IPR036291">
    <property type="entry name" value="NAD(P)-bd_dom_sf"/>
</dbReference>
<dbReference type="EMBL" id="JAVRRD010000013">
    <property type="protein sequence ID" value="KAK5052677.1"/>
    <property type="molecule type" value="Genomic_DNA"/>
</dbReference>
<dbReference type="Gene3D" id="3.40.50.720">
    <property type="entry name" value="NAD(P)-binding Rossmann-like Domain"/>
    <property type="match status" value="1"/>
</dbReference>
<dbReference type="PRINTS" id="PR00081">
    <property type="entry name" value="GDHRDH"/>
</dbReference>
<reference evidence="5 6" key="1">
    <citation type="submission" date="2023-08" db="EMBL/GenBank/DDBJ databases">
        <title>Black Yeasts Isolated from many extreme environments.</title>
        <authorList>
            <person name="Coleine C."/>
            <person name="Stajich J.E."/>
            <person name="Selbmann L."/>
        </authorList>
    </citation>
    <scope>NUCLEOTIDE SEQUENCE [LARGE SCALE GENOMIC DNA]</scope>
    <source>
        <strain evidence="5 6">CCFEE 5792</strain>
    </source>
</reference>
<dbReference type="SUPFAM" id="SSF51735">
    <property type="entry name" value="NAD(P)-binding Rossmann-fold domains"/>
    <property type="match status" value="1"/>
</dbReference>
<accession>A0AAV9NA26</accession>
<evidence type="ECO:0000313" key="6">
    <source>
        <dbReference type="Proteomes" id="UP001358417"/>
    </source>
</evidence>
<dbReference type="RefSeq" id="XP_064706377.1">
    <property type="nucleotide sequence ID" value="XM_064846152.1"/>
</dbReference>
<dbReference type="GeneID" id="89970750"/>
<organism evidence="5 6">
    <name type="scientific">Exophiala bonariae</name>
    <dbReference type="NCBI Taxonomy" id="1690606"/>
    <lineage>
        <taxon>Eukaryota</taxon>
        <taxon>Fungi</taxon>
        <taxon>Dikarya</taxon>
        <taxon>Ascomycota</taxon>
        <taxon>Pezizomycotina</taxon>
        <taxon>Eurotiomycetes</taxon>
        <taxon>Chaetothyriomycetidae</taxon>
        <taxon>Chaetothyriales</taxon>
        <taxon>Herpotrichiellaceae</taxon>
        <taxon>Exophiala</taxon>
    </lineage>
</organism>
<protein>
    <submittedName>
        <fullName evidence="5">Uncharacterized protein</fullName>
    </submittedName>
</protein>
<gene>
    <name evidence="5" type="ORF">LTR84_002543</name>
</gene>